<dbReference type="EMBL" id="BSXW01000086">
    <property type="protein sequence ID" value="GMF11760.1"/>
    <property type="molecule type" value="Genomic_DNA"/>
</dbReference>
<dbReference type="InterPro" id="IPR001406">
    <property type="entry name" value="PsdUridine_synth_TruA"/>
</dbReference>
<dbReference type="AlphaFoldDB" id="A0A9W6TD00"/>
<dbReference type="PANTHER" id="PTHR11142:SF0">
    <property type="entry name" value="TRNA PSEUDOURIDINE SYNTHASE-LIKE 1"/>
    <property type="match status" value="1"/>
</dbReference>
<keyword evidence="1" id="KW-0413">Isomerase</keyword>
<evidence type="ECO:0000313" key="2">
    <source>
        <dbReference type="EMBL" id="GMF11760.1"/>
    </source>
</evidence>
<proteinExistence type="predicted"/>
<dbReference type="Proteomes" id="UP001165083">
    <property type="component" value="Unassembled WGS sequence"/>
</dbReference>
<dbReference type="GO" id="GO:0031119">
    <property type="term" value="P:tRNA pseudouridine synthesis"/>
    <property type="evidence" value="ECO:0007669"/>
    <property type="project" value="TreeGrafter"/>
</dbReference>
<gene>
    <name evidence="2" type="ORF">Plil01_000243500</name>
</gene>
<protein>
    <submittedName>
        <fullName evidence="2">Unnamed protein product</fullName>
    </submittedName>
</protein>
<dbReference type="GO" id="GO:0009982">
    <property type="term" value="F:pseudouridine synthase activity"/>
    <property type="evidence" value="ECO:0007669"/>
    <property type="project" value="InterPro"/>
</dbReference>
<dbReference type="InterPro" id="IPR020103">
    <property type="entry name" value="PsdUridine_synth_cat_dom_sf"/>
</dbReference>
<name>A0A9W6TD00_9STRA</name>
<dbReference type="GO" id="GO:0003723">
    <property type="term" value="F:RNA binding"/>
    <property type="evidence" value="ECO:0007669"/>
    <property type="project" value="InterPro"/>
</dbReference>
<comment type="caution">
    <text evidence="2">The sequence shown here is derived from an EMBL/GenBank/DDBJ whole genome shotgun (WGS) entry which is preliminary data.</text>
</comment>
<evidence type="ECO:0000313" key="3">
    <source>
        <dbReference type="Proteomes" id="UP001165083"/>
    </source>
</evidence>
<evidence type="ECO:0000256" key="1">
    <source>
        <dbReference type="ARBA" id="ARBA00023235"/>
    </source>
</evidence>
<sequence length="105" mass="11576">MDDAPSSRNEDLSAVEATSWRYCLHIAYYGTGFVGWQRQQQEAKSSSGHDSVQEVVEKAVTETLGTPERVNVTGVSRTDAGTHALYVWTAEIFVRIVSVSVQRLG</sequence>
<dbReference type="InterPro" id="IPR020094">
    <property type="entry name" value="TruA/RsuA/RluB/E/F_N"/>
</dbReference>
<accession>A0A9W6TD00</accession>
<organism evidence="2 3">
    <name type="scientific">Phytophthora lilii</name>
    <dbReference type="NCBI Taxonomy" id="2077276"/>
    <lineage>
        <taxon>Eukaryota</taxon>
        <taxon>Sar</taxon>
        <taxon>Stramenopiles</taxon>
        <taxon>Oomycota</taxon>
        <taxon>Peronosporomycetes</taxon>
        <taxon>Peronosporales</taxon>
        <taxon>Peronosporaceae</taxon>
        <taxon>Phytophthora</taxon>
    </lineage>
</organism>
<reference evidence="2" key="1">
    <citation type="submission" date="2023-04" db="EMBL/GenBank/DDBJ databases">
        <title>Phytophthora lilii NBRC 32176.</title>
        <authorList>
            <person name="Ichikawa N."/>
            <person name="Sato H."/>
            <person name="Tonouchi N."/>
        </authorList>
    </citation>
    <scope>NUCLEOTIDE SEQUENCE</scope>
    <source>
        <strain evidence="2">NBRC 32176</strain>
    </source>
</reference>
<dbReference type="PANTHER" id="PTHR11142">
    <property type="entry name" value="PSEUDOURIDYLATE SYNTHASE"/>
    <property type="match status" value="1"/>
</dbReference>
<dbReference type="OrthoDB" id="271910at2759"/>
<dbReference type="SUPFAM" id="SSF55120">
    <property type="entry name" value="Pseudouridine synthase"/>
    <property type="match status" value="1"/>
</dbReference>
<dbReference type="Gene3D" id="3.30.70.580">
    <property type="entry name" value="Pseudouridine synthase I, catalytic domain, N-terminal subdomain"/>
    <property type="match status" value="1"/>
</dbReference>
<keyword evidence="3" id="KW-1185">Reference proteome</keyword>